<protein>
    <submittedName>
        <fullName evidence="2">Uncharacterized protein</fullName>
    </submittedName>
</protein>
<feature type="region of interest" description="Disordered" evidence="1">
    <location>
        <begin position="106"/>
        <end position="174"/>
    </location>
</feature>
<feature type="non-terminal residue" evidence="2">
    <location>
        <position position="1"/>
    </location>
</feature>
<evidence type="ECO:0000313" key="3">
    <source>
        <dbReference type="Proteomes" id="UP000324897"/>
    </source>
</evidence>
<name>A0A5J9SFV1_9POAL</name>
<comment type="caution">
    <text evidence="2">The sequence shown here is derived from an EMBL/GenBank/DDBJ whole genome shotgun (WGS) entry which is preliminary data.</text>
</comment>
<gene>
    <name evidence="2" type="ORF">EJB05_56569</name>
</gene>
<feature type="compositionally biased region" description="Basic residues" evidence="1">
    <location>
        <begin position="118"/>
        <end position="135"/>
    </location>
</feature>
<evidence type="ECO:0000313" key="2">
    <source>
        <dbReference type="EMBL" id="TVT98137.1"/>
    </source>
</evidence>
<dbReference type="Proteomes" id="UP000324897">
    <property type="component" value="Unassembled WGS sequence"/>
</dbReference>
<dbReference type="Gramene" id="TVT98137">
    <property type="protein sequence ID" value="TVT98137"/>
    <property type="gene ID" value="EJB05_56569"/>
</dbReference>
<dbReference type="EMBL" id="RWGY01000891">
    <property type="protein sequence ID" value="TVT98137.1"/>
    <property type="molecule type" value="Genomic_DNA"/>
</dbReference>
<keyword evidence="3" id="KW-1185">Reference proteome</keyword>
<proteinExistence type="predicted"/>
<accession>A0A5J9SFV1</accession>
<organism evidence="2 3">
    <name type="scientific">Eragrostis curvula</name>
    <name type="common">weeping love grass</name>
    <dbReference type="NCBI Taxonomy" id="38414"/>
    <lineage>
        <taxon>Eukaryota</taxon>
        <taxon>Viridiplantae</taxon>
        <taxon>Streptophyta</taxon>
        <taxon>Embryophyta</taxon>
        <taxon>Tracheophyta</taxon>
        <taxon>Spermatophyta</taxon>
        <taxon>Magnoliopsida</taxon>
        <taxon>Liliopsida</taxon>
        <taxon>Poales</taxon>
        <taxon>Poaceae</taxon>
        <taxon>PACMAD clade</taxon>
        <taxon>Chloridoideae</taxon>
        <taxon>Eragrostideae</taxon>
        <taxon>Eragrostidinae</taxon>
        <taxon>Eragrostis</taxon>
    </lineage>
</organism>
<sequence length="174" mass="19370">MRSRRPLNSTVRGSTLVWGKLMGSLSGHRNTLSAGVHTKKHNKLLHDRMKDLVFVKFNSKLRQKRENNTRDPIVVEDEEDDVNEWITGIIPNGEGEQEQVIDLTDVSGSSSQGIPVEHKRKRGCQAPGTRKKKKFFPVLDDEEASASSSEDEDDNDTIVPSPSASNSSSDDDLE</sequence>
<dbReference type="OrthoDB" id="694926at2759"/>
<reference evidence="2 3" key="1">
    <citation type="journal article" date="2019" name="Sci. Rep.">
        <title>A high-quality genome of Eragrostis curvula grass provides insights into Poaceae evolution and supports new strategies to enhance forage quality.</title>
        <authorList>
            <person name="Carballo J."/>
            <person name="Santos B.A.C.M."/>
            <person name="Zappacosta D."/>
            <person name="Garbus I."/>
            <person name="Selva J.P."/>
            <person name="Gallo C.A."/>
            <person name="Diaz A."/>
            <person name="Albertini E."/>
            <person name="Caccamo M."/>
            <person name="Echenique V."/>
        </authorList>
    </citation>
    <scope>NUCLEOTIDE SEQUENCE [LARGE SCALE GENOMIC DNA]</scope>
    <source>
        <strain evidence="3">cv. Victoria</strain>
        <tissue evidence="2">Leaf</tissue>
    </source>
</reference>
<evidence type="ECO:0000256" key="1">
    <source>
        <dbReference type="SAM" id="MobiDB-lite"/>
    </source>
</evidence>
<feature type="compositionally biased region" description="Acidic residues" evidence="1">
    <location>
        <begin position="139"/>
        <end position="156"/>
    </location>
</feature>
<dbReference type="AlphaFoldDB" id="A0A5J9SFV1"/>